<dbReference type="PANTHER" id="PTHR11118:SF1">
    <property type="entry name" value="RNA-SPLICING LIGASE RTCB HOMOLOG"/>
    <property type="match status" value="1"/>
</dbReference>
<comment type="catalytic activity">
    <reaction evidence="7">
        <text>a 3'-end 3'-phospho-ribonucleotide-RNA + a 5'-end dephospho-ribonucleoside-RNA + GTP = a ribonucleotidyl-ribonucleotide-RNA + GMP + diphosphate</text>
        <dbReference type="Rhea" id="RHEA:68076"/>
        <dbReference type="Rhea" id="RHEA-COMP:10463"/>
        <dbReference type="Rhea" id="RHEA-COMP:13936"/>
        <dbReference type="Rhea" id="RHEA-COMP:17355"/>
        <dbReference type="ChEBI" id="CHEBI:33019"/>
        <dbReference type="ChEBI" id="CHEBI:37565"/>
        <dbReference type="ChEBI" id="CHEBI:58115"/>
        <dbReference type="ChEBI" id="CHEBI:83062"/>
        <dbReference type="ChEBI" id="CHEBI:138284"/>
        <dbReference type="ChEBI" id="CHEBI:173118"/>
        <dbReference type="EC" id="6.5.1.8"/>
    </reaction>
</comment>
<evidence type="ECO:0000256" key="3">
    <source>
        <dbReference type="ARBA" id="ARBA00022741"/>
    </source>
</evidence>
<dbReference type="EC" id="6.5.1.-" evidence="11"/>
<feature type="binding site" evidence="10">
    <location>
        <position position="91"/>
    </location>
    <ligand>
        <name>Mn(2+)</name>
        <dbReference type="ChEBI" id="CHEBI:29035"/>
        <label>1</label>
    </ligand>
</feature>
<evidence type="ECO:0000313" key="12">
    <source>
        <dbReference type="EMBL" id="TWU56525.1"/>
    </source>
</evidence>
<evidence type="ECO:0000256" key="9">
    <source>
        <dbReference type="PIRSR" id="PIRSR601233-2"/>
    </source>
</evidence>
<evidence type="ECO:0000256" key="8">
    <source>
        <dbReference type="PIRSR" id="PIRSR601233-1"/>
    </source>
</evidence>
<dbReference type="GO" id="GO:0170057">
    <property type="term" value="F:RNA ligase (GTP) activity"/>
    <property type="evidence" value="ECO:0007669"/>
    <property type="project" value="UniProtKB-EC"/>
</dbReference>
<evidence type="ECO:0000256" key="5">
    <source>
        <dbReference type="ARBA" id="ARBA00023134"/>
    </source>
</evidence>
<dbReference type="RefSeq" id="WP_146457660.1">
    <property type="nucleotide sequence ID" value="NZ_SJPW01000003.1"/>
</dbReference>
<feature type="binding site" evidence="10">
    <location>
        <position position="220"/>
    </location>
    <ligand>
        <name>Mn(2+)</name>
        <dbReference type="ChEBI" id="CHEBI:29035"/>
        <label>1</label>
    </ligand>
</feature>
<dbReference type="InterPro" id="IPR036025">
    <property type="entry name" value="RtcB-like_sf"/>
</dbReference>
<dbReference type="OrthoDB" id="9802323at2"/>
<feature type="binding site" evidence="10">
    <location>
        <position position="346"/>
    </location>
    <ligand>
        <name>Mn(2+)</name>
        <dbReference type="ChEBI" id="CHEBI:29035"/>
        <label>2</label>
    </ligand>
</feature>
<feature type="active site" description="GMP-histidine intermediate" evidence="8">
    <location>
        <position position="417"/>
    </location>
</feature>
<keyword evidence="6 10" id="KW-0464">Manganese</keyword>
<dbReference type="PANTHER" id="PTHR11118">
    <property type="entry name" value="RNA-SPLICING LIGASE RTCB HOMOLOG"/>
    <property type="match status" value="1"/>
</dbReference>
<dbReference type="GO" id="GO:0003972">
    <property type="term" value="F:RNA ligase (ATP) activity"/>
    <property type="evidence" value="ECO:0007669"/>
    <property type="project" value="TreeGrafter"/>
</dbReference>
<keyword evidence="2 10" id="KW-0479">Metal-binding</keyword>
<evidence type="ECO:0000256" key="1">
    <source>
        <dbReference type="ARBA" id="ARBA00022598"/>
    </source>
</evidence>
<keyword evidence="4" id="KW-0692">RNA repair</keyword>
<evidence type="ECO:0000256" key="10">
    <source>
        <dbReference type="PIRSR" id="PIRSR601233-3"/>
    </source>
</evidence>
<protein>
    <recommendedName>
        <fullName evidence="11">tRNA-splicing ligase RtcB</fullName>
        <ecNumber evidence="11">6.5.1.-</ecNumber>
    </recommendedName>
</protein>
<evidence type="ECO:0000256" key="6">
    <source>
        <dbReference type="ARBA" id="ARBA00023211"/>
    </source>
</evidence>
<dbReference type="GO" id="GO:0046872">
    <property type="term" value="F:metal ion binding"/>
    <property type="evidence" value="ECO:0007669"/>
    <property type="project" value="UniProtKB-UniRule"/>
</dbReference>
<evidence type="ECO:0000256" key="11">
    <source>
        <dbReference type="RuleBase" id="RU371113"/>
    </source>
</evidence>
<evidence type="ECO:0000313" key="13">
    <source>
        <dbReference type="Proteomes" id="UP000318288"/>
    </source>
</evidence>
<gene>
    <name evidence="12" type="primary">rtcB_1</name>
    <name evidence="11" type="synonym">rtcB</name>
    <name evidence="12" type="ORF">Poly51_24360</name>
</gene>
<organism evidence="12 13">
    <name type="scientific">Rubripirellula tenax</name>
    <dbReference type="NCBI Taxonomy" id="2528015"/>
    <lineage>
        <taxon>Bacteria</taxon>
        <taxon>Pseudomonadati</taxon>
        <taxon>Planctomycetota</taxon>
        <taxon>Planctomycetia</taxon>
        <taxon>Pirellulales</taxon>
        <taxon>Pirellulaceae</taxon>
        <taxon>Rubripirellula</taxon>
    </lineage>
</organism>
<dbReference type="InterPro" id="IPR001233">
    <property type="entry name" value="RtcB"/>
</dbReference>
<comment type="similarity">
    <text evidence="11">Belongs to the RtcB family.</text>
</comment>
<name>A0A5C6F5L3_9BACT</name>
<evidence type="ECO:0000256" key="7">
    <source>
        <dbReference type="ARBA" id="ARBA00047746"/>
    </source>
</evidence>
<reference evidence="12 13" key="1">
    <citation type="submission" date="2019-02" db="EMBL/GenBank/DDBJ databases">
        <title>Deep-cultivation of Planctomycetes and their phenomic and genomic characterization uncovers novel biology.</title>
        <authorList>
            <person name="Wiegand S."/>
            <person name="Jogler M."/>
            <person name="Boedeker C."/>
            <person name="Pinto D."/>
            <person name="Vollmers J."/>
            <person name="Rivas-Marin E."/>
            <person name="Kohn T."/>
            <person name="Peeters S.H."/>
            <person name="Heuer A."/>
            <person name="Rast P."/>
            <person name="Oberbeckmann S."/>
            <person name="Bunk B."/>
            <person name="Jeske O."/>
            <person name="Meyerdierks A."/>
            <person name="Storesund J.E."/>
            <person name="Kallscheuer N."/>
            <person name="Luecker S."/>
            <person name="Lage O.M."/>
            <person name="Pohl T."/>
            <person name="Merkel B.J."/>
            <person name="Hornburger P."/>
            <person name="Mueller R.-W."/>
            <person name="Bruemmer F."/>
            <person name="Labrenz M."/>
            <person name="Spormann A.M."/>
            <person name="Op Den Camp H."/>
            <person name="Overmann J."/>
            <person name="Amann R."/>
            <person name="Jetten M.S.M."/>
            <person name="Mascher T."/>
            <person name="Medema M.H."/>
            <person name="Devos D.P."/>
            <person name="Kaster A.-K."/>
            <person name="Ovreas L."/>
            <person name="Rohde M."/>
            <person name="Galperin M.Y."/>
            <person name="Jogler C."/>
        </authorList>
    </citation>
    <scope>NUCLEOTIDE SEQUENCE [LARGE SCALE GENOMIC DNA]</scope>
    <source>
        <strain evidence="12 13">Poly51</strain>
    </source>
</reference>
<keyword evidence="3 9" id="KW-0547">Nucleotide-binding</keyword>
<feature type="binding site" evidence="9">
    <location>
        <position position="399"/>
    </location>
    <ligand>
        <name>GMP</name>
        <dbReference type="ChEBI" id="CHEBI:58115"/>
    </ligand>
</feature>
<feature type="binding site" evidence="9">
    <location>
        <begin position="417"/>
        <end position="420"/>
    </location>
    <ligand>
        <name>GMP</name>
        <dbReference type="ChEBI" id="CHEBI:58115"/>
    </ligand>
</feature>
<feature type="binding site" evidence="9">
    <location>
        <position position="491"/>
    </location>
    <ligand>
        <name>GMP</name>
        <dbReference type="ChEBI" id="CHEBI:58115"/>
    </ligand>
</feature>
<dbReference type="GO" id="GO:0042245">
    <property type="term" value="P:RNA repair"/>
    <property type="evidence" value="ECO:0007669"/>
    <property type="project" value="UniProtKB-KW"/>
</dbReference>
<accession>A0A5C6F5L3</accession>
<proteinExistence type="inferred from homology"/>
<keyword evidence="5 9" id="KW-0342">GTP-binding</keyword>
<feature type="binding site" evidence="9">
    <location>
        <begin position="346"/>
        <end position="347"/>
    </location>
    <ligand>
        <name>GMP</name>
        <dbReference type="ChEBI" id="CHEBI:58115"/>
    </ligand>
</feature>
<dbReference type="EMBL" id="SJPW01000003">
    <property type="protein sequence ID" value="TWU56525.1"/>
    <property type="molecule type" value="Genomic_DNA"/>
</dbReference>
<comment type="subunit">
    <text evidence="11">Monomer.</text>
</comment>
<feature type="binding site" evidence="9">
    <location>
        <begin position="219"/>
        <end position="223"/>
    </location>
    <ligand>
        <name>GMP</name>
        <dbReference type="ChEBI" id="CHEBI:58115"/>
    </ligand>
</feature>
<dbReference type="GO" id="GO:0006396">
    <property type="term" value="P:RNA processing"/>
    <property type="evidence" value="ECO:0007669"/>
    <property type="project" value="InterPro"/>
</dbReference>
<sequence length="498" mass="53579">MDTTNQMINVTGVATATLDVGGDLSPITIIGNESIRQTFDANTIGQAINCRMAPGVTSVVLNPDAHVGYGAPVGCVMASPTHVYPGPVGVDIKCSMSLLQTDLPADAINEPTVRRKLIQAIAKRVPTGAGRGQRHVPKSRPVDGRLGFQLTTDGASKSVLKKLGIPKSWASRCEDAFHTAHDGSCDTLAARLEWMGRTRDSLDRLESKYRQLGSYGGGNHFGECEVVHVAEDLASRKIAESFGLKDGHVAFLSHCGSRGLGHDLAMGQFRAMKSSFEKRGRAFPAGDPQLVHAEVDSDEGRSYLGDMAMGANFATVNHLLINQLVLESFRDVFPGIRGDLIYFISHNIARLEPLDGRPQWVHRKGATRAYPAGHPELDRTPFAETGHPILLPGNPRDGSSVMVALPGASLSAFSVNHGAGRRMSRTKAKKLLDQQTIDADLTQHDVMSNCREYPRDEAPDAYKDFGEVLASVQAAGLATEVARLQAKFVIKDGSPADD</sequence>
<dbReference type="GO" id="GO:0005525">
    <property type="term" value="F:GTP binding"/>
    <property type="evidence" value="ECO:0007669"/>
    <property type="project" value="UniProtKB-KW"/>
</dbReference>
<feature type="binding site" evidence="10">
    <location>
        <position position="254"/>
    </location>
    <ligand>
        <name>Mn(2+)</name>
        <dbReference type="ChEBI" id="CHEBI:29035"/>
        <label>2</label>
    </ligand>
</feature>
<dbReference type="SUPFAM" id="SSF103365">
    <property type="entry name" value="Hypothetical protein PH1602"/>
    <property type="match status" value="1"/>
</dbReference>
<dbReference type="Gene3D" id="3.90.1860.10">
    <property type="entry name" value="tRNA-splicing ligase RtcB"/>
    <property type="match status" value="1"/>
</dbReference>
<dbReference type="Proteomes" id="UP000318288">
    <property type="component" value="Unassembled WGS sequence"/>
</dbReference>
<comment type="cofactor">
    <cofactor evidence="10 11">
        <name>Mn(2+)</name>
        <dbReference type="ChEBI" id="CHEBI:29035"/>
    </cofactor>
    <text evidence="10 11">Binds 2 manganese ions per subunit.</text>
</comment>
<keyword evidence="1 11" id="KW-0436">Ligase</keyword>
<comment type="caution">
    <text evidence="12">The sequence shown here is derived from an EMBL/GenBank/DDBJ whole genome shotgun (WGS) entry which is preliminary data.</text>
</comment>
<dbReference type="FunFam" id="3.90.1860.10:FF:000008">
    <property type="entry name" value="RNA-splicing ligase RtcB"/>
    <property type="match status" value="1"/>
</dbReference>
<dbReference type="AlphaFoldDB" id="A0A5C6F5L3"/>
<keyword evidence="13" id="KW-1185">Reference proteome</keyword>
<evidence type="ECO:0000256" key="4">
    <source>
        <dbReference type="ARBA" id="ARBA00022800"/>
    </source>
</evidence>
<dbReference type="Pfam" id="PF01139">
    <property type="entry name" value="RtcB"/>
    <property type="match status" value="1"/>
</dbReference>
<evidence type="ECO:0000256" key="2">
    <source>
        <dbReference type="ARBA" id="ARBA00022723"/>
    </source>
</evidence>